<dbReference type="Gene3D" id="2.180.10.10">
    <property type="entry name" value="RHS repeat-associated core"/>
    <property type="match status" value="2"/>
</dbReference>
<dbReference type="InterPro" id="IPR031325">
    <property type="entry name" value="RHS_repeat"/>
</dbReference>
<sequence>LPPEDEPTSYDYRHGFLHRRARGEAVWTYRRNAQGDVTEAVDPDGQVTHYHYDPQGRLLSIRYPDTARHVFAWNDLGQLTEETLPDGGVRRFSYDALGRRTTTRDEHGAVTRYAWDAVGRLLQTTLPSGASRAYRYSAYGQVTAEQDELGRLTRYEYDDDLHLVSRRINPDGTRLQYRYDHAQLRLTEIENESGETYRLDYTPSGLIRQETGFDGRRTAY</sequence>
<keyword evidence="2" id="KW-1185">Reference proteome</keyword>
<dbReference type="Proteomes" id="UP001139955">
    <property type="component" value="Unassembled WGS sequence"/>
</dbReference>
<reference evidence="1" key="2">
    <citation type="journal article" date="2023" name="mSystems">
        <title>Charting the Lipopeptidome of Nonpathogenic Pseudomonas.</title>
        <authorList>
            <person name="Cesa-Luna C."/>
            <person name="Geudens N."/>
            <person name="Girard L."/>
            <person name="De Roo V."/>
            <person name="Maklad H.R."/>
            <person name="Martins J.C."/>
            <person name="Hofte M."/>
            <person name="De Mot R."/>
        </authorList>
    </citation>
    <scope>NUCLEOTIDE SEQUENCE</scope>
    <source>
        <strain evidence="1">B1M3-32</strain>
    </source>
</reference>
<dbReference type="NCBIfam" id="TIGR01643">
    <property type="entry name" value="YD_repeat_2x"/>
    <property type="match status" value="6"/>
</dbReference>
<name>A0A9X2XSJ4_9PSED</name>
<protein>
    <submittedName>
        <fullName evidence="1">Type IV secretion protein Rhs</fullName>
    </submittedName>
</protein>
<gene>
    <name evidence="1" type="ORF">OC940_29750</name>
</gene>
<proteinExistence type="predicted"/>
<evidence type="ECO:0000313" key="2">
    <source>
        <dbReference type="Proteomes" id="UP001139955"/>
    </source>
</evidence>
<organism evidence="1 2">
    <name type="scientific">Pseudomonas koreensis</name>
    <dbReference type="NCBI Taxonomy" id="198620"/>
    <lineage>
        <taxon>Bacteria</taxon>
        <taxon>Pseudomonadati</taxon>
        <taxon>Pseudomonadota</taxon>
        <taxon>Gammaproteobacteria</taxon>
        <taxon>Pseudomonadales</taxon>
        <taxon>Pseudomonadaceae</taxon>
        <taxon>Pseudomonas</taxon>
    </lineage>
</organism>
<dbReference type="InterPro" id="IPR050708">
    <property type="entry name" value="T6SS_VgrG/RHS"/>
</dbReference>
<comment type="caution">
    <text evidence="1">The sequence shown here is derived from an EMBL/GenBank/DDBJ whole genome shotgun (WGS) entry which is preliminary data.</text>
</comment>
<feature type="non-terminal residue" evidence="1">
    <location>
        <position position="1"/>
    </location>
</feature>
<dbReference type="SUPFAM" id="SSF69304">
    <property type="entry name" value="Tricorn protease N-terminal domain"/>
    <property type="match status" value="1"/>
</dbReference>
<dbReference type="InterPro" id="IPR006530">
    <property type="entry name" value="YD"/>
</dbReference>
<accession>A0A9X2XSJ4</accession>
<evidence type="ECO:0000313" key="1">
    <source>
        <dbReference type="EMBL" id="MCU7252013.1"/>
    </source>
</evidence>
<dbReference type="PANTHER" id="PTHR32305">
    <property type="match status" value="1"/>
</dbReference>
<dbReference type="AlphaFoldDB" id="A0A9X2XSJ4"/>
<dbReference type="EMBL" id="JAOSKY010000048">
    <property type="protein sequence ID" value="MCU7252013.1"/>
    <property type="molecule type" value="Genomic_DNA"/>
</dbReference>
<reference evidence="1" key="1">
    <citation type="submission" date="2022-09" db="EMBL/GenBank/DDBJ databases">
        <authorList>
            <person name="Cesa-Luna C."/>
            <person name="Girard L."/>
            <person name="Lood C."/>
            <person name="Hofte M."/>
            <person name="De Mot R."/>
        </authorList>
    </citation>
    <scope>NUCLEOTIDE SEQUENCE</scope>
    <source>
        <strain evidence="1">B1M3-32</strain>
    </source>
</reference>
<dbReference type="Pfam" id="PF05593">
    <property type="entry name" value="RHS_repeat"/>
    <property type="match status" value="3"/>
</dbReference>
<dbReference type="PANTHER" id="PTHR32305:SF15">
    <property type="entry name" value="PROTEIN RHSA-RELATED"/>
    <property type="match status" value="1"/>
</dbReference>
<feature type="non-terminal residue" evidence="1">
    <location>
        <position position="220"/>
    </location>
</feature>